<keyword evidence="8" id="KW-1185">Reference proteome</keyword>
<keyword evidence="4 6" id="KW-1133">Transmembrane helix</keyword>
<dbReference type="AlphaFoldDB" id="A0A2Z2H879"/>
<dbReference type="KEGG" id="kus:B9G99_12720"/>
<evidence type="ECO:0000313" key="7">
    <source>
        <dbReference type="EMBL" id="ARS53615.1"/>
    </source>
</evidence>
<dbReference type="GO" id="GO:0005886">
    <property type="term" value="C:plasma membrane"/>
    <property type="evidence" value="ECO:0007669"/>
    <property type="project" value="UniProtKB-SubCell"/>
</dbReference>
<keyword evidence="3 6" id="KW-0812">Transmembrane</keyword>
<dbReference type="PANTHER" id="PTHR40277:SF1">
    <property type="entry name" value="BLL5419 PROTEIN"/>
    <property type="match status" value="1"/>
</dbReference>
<accession>A0A2Z2H879</accession>
<feature type="transmembrane region" description="Helical" evidence="6">
    <location>
        <begin position="55"/>
        <end position="76"/>
    </location>
</feature>
<gene>
    <name evidence="7" type="ORF">B9G99_12720</name>
</gene>
<evidence type="ECO:0000256" key="1">
    <source>
        <dbReference type="ARBA" id="ARBA00004651"/>
    </source>
</evidence>
<keyword evidence="2" id="KW-1003">Cell membrane</keyword>
<feature type="transmembrane region" description="Helical" evidence="6">
    <location>
        <begin position="24"/>
        <end position="43"/>
    </location>
</feature>
<reference evidence="7 8" key="1">
    <citation type="journal article" date="2017" name="Int. J. Syst. Evol. Microbiol.">
        <title>Kushneria konosiri sp. nov., isolated from the Korean salt-fermented seafood Daemi-jeot.</title>
        <authorList>
            <person name="Yun J.H."/>
            <person name="Park S.K."/>
            <person name="Lee J.Y."/>
            <person name="Jung M.J."/>
            <person name="Bae J.W."/>
        </authorList>
    </citation>
    <scope>NUCLEOTIDE SEQUENCE [LARGE SCALE GENOMIC DNA]</scope>
    <source>
        <strain evidence="7 8">X49</strain>
    </source>
</reference>
<dbReference type="OrthoDB" id="9126302at2"/>
<evidence type="ECO:0000256" key="6">
    <source>
        <dbReference type="SAM" id="Phobius"/>
    </source>
</evidence>
<evidence type="ECO:0000256" key="5">
    <source>
        <dbReference type="ARBA" id="ARBA00023136"/>
    </source>
</evidence>
<comment type="subcellular location">
    <subcellularLocation>
        <location evidence="1">Cell membrane</location>
        <topology evidence="1">Multi-pass membrane protein</topology>
    </subcellularLocation>
</comment>
<evidence type="ECO:0000313" key="8">
    <source>
        <dbReference type="Proteomes" id="UP000250025"/>
    </source>
</evidence>
<dbReference type="Proteomes" id="UP000250025">
    <property type="component" value="Chromosome"/>
</dbReference>
<evidence type="ECO:0000256" key="3">
    <source>
        <dbReference type="ARBA" id="ARBA00022692"/>
    </source>
</evidence>
<dbReference type="PANTHER" id="PTHR40277">
    <property type="entry name" value="BLL5419 PROTEIN"/>
    <property type="match status" value="1"/>
</dbReference>
<protein>
    <submittedName>
        <fullName evidence="7">Uncharacterized protein</fullName>
    </submittedName>
</protein>
<dbReference type="EMBL" id="CP021323">
    <property type="protein sequence ID" value="ARS53615.1"/>
    <property type="molecule type" value="Genomic_DNA"/>
</dbReference>
<keyword evidence="5 6" id="KW-0472">Membrane</keyword>
<proteinExistence type="predicted"/>
<name>A0A2Z2H879_9GAMM</name>
<evidence type="ECO:0000256" key="2">
    <source>
        <dbReference type="ARBA" id="ARBA00022475"/>
    </source>
</evidence>
<dbReference type="InterPro" id="IPR022791">
    <property type="entry name" value="L-PG_synthase/AglD"/>
</dbReference>
<organism evidence="7 8">
    <name type="scientific">Kushneria konosiri</name>
    <dbReference type="NCBI Taxonomy" id="698828"/>
    <lineage>
        <taxon>Bacteria</taxon>
        <taxon>Pseudomonadati</taxon>
        <taxon>Pseudomonadota</taxon>
        <taxon>Gammaproteobacteria</taxon>
        <taxon>Oceanospirillales</taxon>
        <taxon>Halomonadaceae</taxon>
        <taxon>Kushneria</taxon>
    </lineage>
</organism>
<evidence type="ECO:0000256" key="4">
    <source>
        <dbReference type="ARBA" id="ARBA00022989"/>
    </source>
</evidence>
<sequence length="109" mass="11985">MTAPGPQQAPPVRQGFRRVLTSSLLRWTLTLGILGGVIWLVNIDALWARLSDLSPGWLGLALLISVPQIMLSAWRWRLTASHMGMSLSLPTAISEYYLSTFLNQILPGG</sequence>
<dbReference type="Pfam" id="PF03706">
    <property type="entry name" value="LPG_synthase_TM"/>
    <property type="match status" value="1"/>
</dbReference>